<comment type="caution">
    <text evidence="4">The sequence shown here is derived from an EMBL/GenBank/DDBJ whole genome shotgun (WGS) entry which is preliminary data.</text>
</comment>
<keyword evidence="5" id="KW-1185">Reference proteome</keyword>
<evidence type="ECO:0000313" key="4">
    <source>
        <dbReference type="EMBL" id="KXI29875.1"/>
    </source>
</evidence>
<dbReference type="InterPro" id="IPR013762">
    <property type="entry name" value="Integrase-like_cat_sf"/>
</dbReference>
<feature type="transmembrane region" description="Helical" evidence="3">
    <location>
        <begin position="412"/>
        <end position="433"/>
    </location>
</feature>
<evidence type="ECO:0008006" key="6">
    <source>
        <dbReference type="Google" id="ProtNLM"/>
    </source>
</evidence>
<feature type="coiled-coil region" evidence="2">
    <location>
        <begin position="339"/>
        <end position="383"/>
    </location>
</feature>
<dbReference type="GO" id="GO:0015074">
    <property type="term" value="P:DNA integration"/>
    <property type="evidence" value="ECO:0007669"/>
    <property type="project" value="InterPro"/>
</dbReference>
<dbReference type="STRING" id="1799789.AX660_07560"/>
<feature type="coiled-coil region" evidence="2">
    <location>
        <begin position="173"/>
        <end position="280"/>
    </location>
</feature>
<dbReference type="GO" id="GO:0006310">
    <property type="term" value="P:DNA recombination"/>
    <property type="evidence" value="ECO:0007669"/>
    <property type="project" value="UniProtKB-KW"/>
</dbReference>
<dbReference type="EMBL" id="LSNE01000003">
    <property type="protein sequence ID" value="KXI29875.1"/>
    <property type="molecule type" value="Genomic_DNA"/>
</dbReference>
<evidence type="ECO:0000256" key="3">
    <source>
        <dbReference type="SAM" id="Phobius"/>
    </source>
</evidence>
<keyword evidence="3" id="KW-1133">Transmembrane helix</keyword>
<keyword evidence="3" id="KW-0472">Membrane</keyword>
<feature type="transmembrane region" description="Helical" evidence="3">
    <location>
        <begin position="35"/>
        <end position="54"/>
    </location>
</feature>
<dbReference type="SUPFAM" id="SSF56349">
    <property type="entry name" value="DNA breaking-rejoining enzymes"/>
    <property type="match status" value="1"/>
</dbReference>
<evidence type="ECO:0000256" key="1">
    <source>
        <dbReference type="ARBA" id="ARBA00023172"/>
    </source>
</evidence>
<keyword evidence="3" id="KW-0812">Transmembrane</keyword>
<gene>
    <name evidence="4" type="ORF">AX660_07560</name>
</gene>
<proteinExistence type="predicted"/>
<dbReference type="OrthoDB" id="6377028at2"/>
<dbReference type="InterPro" id="IPR050445">
    <property type="entry name" value="Bact_polysacc_biosynth/exp"/>
</dbReference>
<protein>
    <recommendedName>
        <fullName evidence="6">Integrase</fullName>
    </recommendedName>
</protein>
<dbReference type="AlphaFoldDB" id="A0A136A3R2"/>
<keyword evidence="1" id="KW-0233">DNA recombination</keyword>
<dbReference type="Gene3D" id="1.10.443.10">
    <property type="entry name" value="Intergrase catalytic core"/>
    <property type="match status" value="1"/>
</dbReference>
<evidence type="ECO:0000313" key="5">
    <source>
        <dbReference type="Proteomes" id="UP000070299"/>
    </source>
</evidence>
<dbReference type="InterPro" id="IPR011010">
    <property type="entry name" value="DNA_brk_join_enz"/>
</dbReference>
<evidence type="ECO:0000256" key="2">
    <source>
        <dbReference type="SAM" id="Coils"/>
    </source>
</evidence>
<dbReference type="RefSeq" id="WP_068373196.1">
    <property type="nucleotide sequence ID" value="NZ_LSNE01000003.1"/>
</dbReference>
<organism evidence="4 5">
    <name type="scientific">Paraglaciecola hydrolytica</name>
    <dbReference type="NCBI Taxonomy" id="1799789"/>
    <lineage>
        <taxon>Bacteria</taxon>
        <taxon>Pseudomonadati</taxon>
        <taxon>Pseudomonadota</taxon>
        <taxon>Gammaproteobacteria</taxon>
        <taxon>Alteromonadales</taxon>
        <taxon>Alteromonadaceae</taxon>
        <taxon>Paraglaciecola</taxon>
    </lineage>
</organism>
<name>A0A136A3R2_9ALTE</name>
<dbReference type="PANTHER" id="PTHR32309:SF31">
    <property type="entry name" value="CAPSULAR EXOPOLYSACCHARIDE FAMILY"/>
    <property type="match status" value="1"/>
</dbReference>
<keyword evidence="2" id="KW-0175">Coiled coil</keyword>
<sequence length="658" mass="74577">MFFKQKVDYLPNEHLANTAALQREVQLKRLQGQKWQILVGTFFFIFVLANIFIWSRPSLYQSQAIMQFMAANPLDEKNPSFLQQYLEANQQRLMSDSVIAGLSDNLLKNHQIDIDFPDLINMLSINASNSGNVVTIEAKGQNKEQLKPVVDTLLATYIQNLEGENQTNNSDEVKVLTDRLQELEFKINQQRTKVESYAADNQIISLVRDENQILSKIKSLSANLDTAEAENNQAFATLESLHRALKSGEVIIDPTDKASINETRTKLQLLNEELKALSDKYTAEYMARDPLIVAKQQAQEGLENTLEQQIKNSQETYLQVSQRNLDTTTKKVSLTQTQLIEQRKLAQQFNQQLDQYKRLSTELDDLQLQKQTLHAQLVEIELAKPFEVKIMVLEPASRAEFPIGPDYWRDTFFALILASILSLLALFIFSYIVRPPTEKNDTPNIVVVPQYSSADPMLMAEQHYKLEQQKMAAATLGIAQSPSLRLLSINESKALYEAANTQGKLLIGLLFCGVSLDEIENIKKSDFAITDAQLCIDGVSTRKLNIPQELATLLAKQCDNHTDNPSIWSNTMNMSNLNEHIINTAYDAELELPDLISLEVIRQTYIAYLVDQGVRLNELELICGYITPSALSHFRQAKKVAKSTPLEHVQTIYPFFTV</sequence>
<reference evidence="5" key="1">
    <citation type="submission" date="2016-02" db="EMBL/GenBank/DDBJ databases">
        <authorList>
            <person name="Schultz-Johansen M."/>
            <person name="Glaring M.A."/>
            <person name="Bech P.K."/>
            <person name="Stougaard P."/>
        </authorList>
    </citation>
    <scope>NUCLEOTIDE SEQUENCE [LARGE SCALE GENOMIC DNA]</scope>
    <source>
        <strain evidence="5">S66</strain>
    </source>
</reference>
<dbReference type="PANTHER" id="PTHR32309">
    <property type="entry name" value="TYROSINE-PROTEIN KINASE"/>
    <property type="match status" value="1"/>
</dbReference>
<dbReference type="Proteomes" id="UP000070299">
    <property type="component" value="Unassembled WGS sequence"/>
</dbReference>
<dbReference type="GO" id="GO:0003677">
    <property type="term" value="F:DNA binding"/>
    <property type="evidence" value="ECO:0007669"/>
    <property type="project" value="InterPro"/>
</dbReference>
<accession>A0A136A3R2</accession>